<dbReference type="RefSeq" id="WP_192276904.1">
    <property type="nucleotide sequence ID" value="NZ_JACZDF010000001.1"/>
</dbReference>
<evidence type="ECO:0000256" key="1">
    <source>
        <dbReference type="SAM" id="MobiDB-lite"/>
    </source>
</evidence>
<reference evidence="2 3" key="1">
    <citation type="submission" date="2020-09" db="EMBL/GenBank/DDBJ databases">
        <title>Flavimobilis rhizosphaerae sp. nov., isolated from rhizosphere soil of Spartina alterniflora.</title>
        <authorList>
            <person name="Hanqin C."/>
        </authorList>
    </citation>
    <scope>NUCLEOTIDE SEQUENCE [LARGE SCALE GENOMIC DNA]</scope>
    <source>
        <strain evidence="2 3">GY 10621</strain>
    </source>
</reference>
<evidence type="ECO:0008006" key="4">
    <source>
        <dbReference type="Google" id="ProtNLM"/>
    </source>
</evidence>
<feature type="region of interest" description="Disordered" evidence="1">
    <location>
        <begin position="248"/>
        <end position="280"/>
    </location>
</feature>
<feature type="region of interest" description="Disordered" evidence="1">
    <location>
        <begin position="393"/>
        <end position="423"/>
    </location>
</feature>
<organism evidence="2 3">
    <name type="scientific">Flavimobilis rhizosphaerae</name>
    <dbReference type="NCBI Taxonomy" id="2775421"/>
    <lineage>
        <taxon>Bacteria</taxon>
        <taxon>Bacillati</taxon>
        <taxon>Actinomycetota</taxon>
        <taxon>Actinomycetes</taxon>
        <taxon>Micrococcales</taxon>
        <taxon>Jonesiaceae</taxon>
        <taxon>Flavimobilis</taxon>
    </lineage>
</organism>
<feature type="compositionally biased region" description="Low complexity" evidence="1">
    <location>
        <begin position="339"/>
        <end position="349"/>
    </location>
</feature>
<name>A0ABR9DPZ0_9MICO</name>
<feature type="compositionally biased region" description="Low complexity" evidence="1">
    <location>
        <begin position="193"/>
        <end position="212"/>
    </location>
</feature>
<comment type="caution">
    <text evidence="2">The sequence shown here is derived from an EMBL/GenBank/DDBJ whole genome shotgun (WGS) entry which is preliminary data.</text>
</comment>
<feature type="region of interest" description="Disordered" evidence="1">
    <location>
        <begin position="493"/>
        <end position="513"/>
    </location>
</feature>
<proteinExistence type="predicted"/>
<evidence type="ECO:0000313" key="2">
    <source>
        <dbReference type="EMBL" id="MBD9698065.1"/>
    </source>
</evidence>
<dbReference type="EMBL" id="JACZDF010000001">
    <property type="protein sequence ID" value="MBD9698065.1"/>
    <property type="molecule type" value="Genomic_DNA"/>
</dbReference>
<keyword evidence="3" id="KW-1185">Reference proteome</keyword>
<accession>A0ABR9DPZ0</accession>
<protein>
    <recommendedName>
        <fullName evidence="4">RAMA domain-containing protein</fullName>
    </recommendedName>
</protein>
<feature type="region of interest" description="Disordered" evidence="1">
    <location>
        <begin position="180"/>
        <end position="225"/>
    </location>
</feature>
<sequence length="642" mass="66615">MAIFELDAERAVAVQAMEPAPGAVGAQVEQIIEQRLGAILGERLLTVARGRAGHDEPFLLSVDGFGGVVVTEIVTNLDAATLASALVRAGSASRLGDAELAQRYHRGPQAFVGDRSQLFTTVPEVVGGERRPGGARLVVVCAAVALDALDALEFLRQPGSRVEVLRVGVLRGTDGRRVLDVSPLGLGGRGPRGLEPTEAAPTAAAAAPAAATSQVTRTSVFDPRDPVDHEAERRRLAAMVSTQALPVVTDPQDGQSQPYEHSAVPAAAHTAGPSAYAAQRPSAYSTQQPSAYVARPSAPVKERTPVHEPVHEPVSPARTAIGVTQTPSRAATHPRPYHPSGAPGTTGATAHPAGYAGARYRARLASVEEVSIDTNPNDLSSLRDSSRSFAAAMAYGDPSPTTAQVYDDAPPLADPEPEPAPLAASFEEPASYDAHPYDAHSFDKSSYDATSYGAAGGYAAEGHRAASTSTAPAAAPGRYSVVDVLEHDTRVVEPYAGPSHPQTAPYGAPAPAASAPAYAAAPMSSYAAPRSSSYAPGHGAPSATVQPAHEPRAQAPKGPRDPALEALAARLDGPAPLVWVRHRRGESIHATLFTDGIIELDDGQRFWSADLAASAAVGASGVDGWRMWRLGDETGPTLAECR</sequence>
<dbReference type="Proteomes" id="UP000642107">
    <property type="component" value="Unassembled WGS sequence"/>
</dbReference>
<feature type="region of interest" description="Disordered" evidence="1">
    <location>
        <begin position="529"/>
        <end position="560"/>
    </location>
</feature>
<gene>
    <name evidence="2" type="ORF">IGS67_00945</name>
</gene>
<feature type="region of interest" description="Disordered" evidence="1">
    <location>
        <begin position="324"/>
        <end position="349"/>
    </location>
</feature>
<evidence type="ECO:0000313" key="3">
    <source>
        <dbReference type="Proteomes" id="UP000642107"/>
    </source>
</evidence>
<feature type="compositionally biased region" description="Low complexity" evidence="1">
    <location>
        <begin position="504"/>
        <end position="513"/>
    </location>
</feature>